<proteinExistence type="predicted"/>
<dbReference type="AlphaFoldDB" id="M5RXN2"/>
<name>M5RXN2_9BACT</name>
<sequence length="44" mass="5206">MQSENSGQFSNTLRRVRFQTKRTEEEIFETEVHLHQIALVSTAR</sequence>
<dbReference type="Proteomes" id="UP000011996">
    <property type="component" value="Unassembled WGS sequence"/>
</dbReference>
<reference evidence="1 2" key="1">
    <citation type="journal article" date="2013" name="Mar. Genomics">
        <title>Expression of sulfatases in Rhodopirellula baltica and the diversity of sulfatases in the genus Rhodopirellula.</title>
        <authorList>
            <person name="Wegner C.E."/>
            <person name="Richter-Heitmann T."/>
            <person name="Klindworth A."/>
            <person name="Klockow C."/>
            <person name="Richter M."/>
            <person name="Achstetter T."/>
            <person name="Glockner F.O."/>
            <person name="Harder J."/>
        </authorList>
    </citation>
    <scope>NUCLEOTIDE SEQUENCE [LARGE SCALE GENOMIC DNA]</scope>
    <source>
        <strain evidence="1 2">SH398</strain>
    </source>
</reference>
<gene>
    <name evidence="1" type="ORF">RESH_05487</name>
</gene>
<dbReference type="PATRIC" id="fig|1263868.3.peg.5947"/>
<accession>M5RXN2</accession>
<evidence type="ECO:0000313" key="2">
    <source>
        <dbReference type="Proteomes" id="UP000011996"/>
    </source>
</evidence>
<organism evidence="1 2">
    <name type="scientific">Rhodopirellula europaea SH398</name>
    <dbReference type="NCBI Taxonomy" id="1263868"/>
    <lineage>
        <taxon>Bacteria</taxon>
        <taxon>Pseudomonadati</taxon>
        <taxon>Planctomycetota</taxon>
        <taxon>Planctomycetia</taxon>
        <taxon>Pirellulales</taxon>
        <taxon>Pirellulaceae</taxon>
        <taxon>Rhodopirellula</taxon>
    </lineage>
</organism>
<dbReference type="EMBL" id="ANOF01000177">
    <property type="protein sequence ID" value="EMI23951.1"/>
    <property type="molecule type" value="Genomic_DNA"/>
</dbReference>
<evidence type="ECO:0000313" key="1">
    <source>
        <dbReference type="EMBL" id="EMI23951.1"/>
    </source>
</evidence>
<protein>
    <submittedName>
        <fullName evidence="1">Uncharacterized protein</fullName>
    </submittedName>
</protein>
<comment type="caution">
    <text evidence="1">The sequence shown here is derived from an EMBL/GenBank/DDBJ whole genome shotgun (WGS) entry which is preliminary data.</text>
</comment>